<dbReference type="FunFam" id="1.20.1720.10:FF:000009">
    <property type="entry name" value="MFS multidrug transporter"/>
    <property type="match status" value="1"/>
</dbReference>
<evidence type="ECO:0000259" key="8">
    <source>
        <dbReference type="PROSITE" id="PS50850"/>
    </source>
</evidence>
<reference evidence="9 11" key="1">
    <citation type="journal article" date="2020" name="Stud. Mycol.">
        <title>101 Dothideomycetes genomes: a test case for predicting lifestyles and emergence of pathogens.</title>
        <authorList>
            <person name="Haridas S."/>
            <person name="Albert R."/>
            <person name="Binder M."/>
            <person name="Bloem J."/>
            <person name="Labutti K."/>
            <person name="Salamov A."/>
            <person name="Andreopoulos B."/>
            <person name="Baker S."/>
            <person name="Barry K."/>
            <person name="Bills G."/>
            <person name="Bluhm B."/>
            <person name="Cannon C."/>
            <person name="Castanera R."/>
            <person name="Culley D."/>
            <person name="Daum C."/>
            <person name="Ezra D."/>
            <person name="Gonzalez J."/>
            <person name="Henrissat B."/>
            <person name="Kuo A."/>
            <person name="Liang C."/>
            <person name="Lipzen A."/>
            <person name="Lutzoni F."/>
            <person name="Magnuson J."/>
            <person name="Mondo S."/>
            <person name="Nolan M."/>
            <person name="Ohm R."/>
            <person name="Pangilinan J."/>
            <person name="Park H.-J."/>
            <person name="Ramirez L."/>
            <person name="Alfaro M."/>
            <person name="Sun H."/>
            <person name="Tritt A."/>
            <person name="Yoshinaga Y."/>
            <person name="Zwiers L.-H."/>
            <person name="Turgeon B."/>
            <person name="Goodwin S."/>
            <person name="Spatafora J."/>
            <person name="Crous P."/>
            <person name="Grigoriev I."/>
        </authorList>
    </citation>
    <scope>NUCLEOTIDE SEQUENCE</scope>
    <source>
        <strain evidence="9 11">CBS 304.34</strain>
    </source>
</reference>
<organism evidence="9">
    <name type="scientific">Mytilinidion resinicola</name>
    <dbReference type="NCBI Taxonomy" id="574789"/>
    <lineage>
        <taxon>Eukaryota</taxon>
        <taxon>Fungi</taxon>
        <taxon>Dikarya</taxon>
        <taxon>Ascomycota</taxon>
        <taxon>Pezizomycotina</taxon>
        <taxon>Dothideomycetes</taxon>
        <taxon>Pleosporomycetidae</taxon>
        <taxon>Mytilinidiales</taxon>
        <taxon>Mytilinidiaceae</taxon>
        <taxon>Mytilinidion</taxon>
    </lineage>
</organism>
<dbReference type="GO" id="GO:0005886">
    <property type="term" value="C:plasma membrane"/>
    <property type="evidence" value="ECO:0007669"/>
    <property type="project" value="TreeGrafter"/>
</dbReference>
<sequence length="563" mass="61498">MEKDHQLHDVEKTGVPVAISALGIEADSRLETSPDQKSTATSRNPSLDEDQHEHDQIQDLEALSTIQSSGPPYSVFSKSQKRFIVFLVAWGGFFSPLSANIYFPALNTLAREMHVSNSLINLTLTSYMIFQGLAPTIFGDLADMAGRRPAYAIGLILYVGACIGLALQNSFAALFILRCLQSSGSSSTIALGNGVVADIATSSERGTWMGYATSGPMIAPAVGPVIGGLLAQFLGWRSIFWFLVIMSAAYMIPFFICFPETARNVVGNGSIPPQGWNMSLLNWLETRKAKKAEGQLTPTVSRDESRAAQAELASKRKLRFPNPLGTLHVMFEKDVGLLLLFNSLVYTAFYDVIASVPYLFEQIYGFNDLQIGLSFIPFGFGALCAPLTCGRLMDWNYRRLAKKAGVTIDRKRGDDLKKIPIERARIQVAIPLVYLGNAALLCYGWVVEVETSLAVPLVLHFIMGIGLSGAFNCMSVLLVDFYPLSPATATAANNLARCLLGAAGTAIIQIMIDSMGRGWCFTFIAAVVFCTSPILLVLMRWGPGWRESRRKRLEDSQASSTRP</sequence>
<feature type="compositionally biased region" description="Polar residues" evidence="6">
    <location>
        <begin position="35"/>
        <end position="45"/>
    </location>
</feature>
<dbReference type="PANTHER" id="PTHR23502">
    <property type="entry name" value="MAJOR FACILITATOR SUPERFAMILY"/>
    <property type="match status" value="1"/>
</dbReference>
<dbReference type="GeneID" id="54463958"/>
<dbReference type="CDD" id="cd17323">
    <property type="entry name" value="MFS_Tpo1_MDR_like"/>
    <property type="match status" value="1"/>
</dbReference>
<evidence type="ECO:0000256" key="4">
    <source>
        <dbReference type="ARBA" id="ARBA00022989"/>
    </source>
</evidence>
<dbReference type="Proteomes" id="UP000504636">
    <property type="component" value="Unplaced"/>
</dbReference>
<feature type="transmembrane region" description="Helical" evidence="7">
    <location>
        <begin position="115"/>
        <end position="138"/>
    </location>
</feature>
<dbReference type="Gene3D" id="1.20.1720.10">
    <property type="entry name" value="Multidrug resistance protein D"/>
    <property type="match status" value="1"/>
</dbReference>
<proteinExistence type="predicted"/>
<keyword evidence="10" id="KW-1185">Reference proteome</keyword>
<reference evidence="11" key="2">
    <citation type="submission" date="2020-04" db="EMBL/GenBank/DDBJ databases">
        <authorList>
            <consortium name="NCBI Genome Project"/>
        </authorList>
    </citation>
    <scope>NUCLEOTIDE SEQUENCE</scope>
    <source>
        <strain evidence="11">CBS 304.34</strain>
    </source>
</reference>
<keyword evidence="3 7" id="KW-0812">Transmembrane</keyword>
<keyword evidence="2" id="KW-0813">Transport</keyword>
<feature type="transmembrane region" description="Helical" evidence="7">
    <location>
        <begin position="239"/>
        <end position="258"/>
    </location>
</feature>
<dbReference type="InterPro" id="IPR020846">
    <property type="entry name" value="MFS_dom"/>
</dbReference>
<evidence type="ECO:0000313" key="10">
    <source>
        <dbReference type="Proteomes" id="UP000504636"/>
    </source>
</evidence>
<evidence type="ECO:0000256" key="2">
    <source>
        <dbReference type="ARBA" id="ARBA00022448"/>
    </source>
</evidence>
<feature type="transmembrane region" description="Helical" evidence="7">
    <location>
        <begin position="372"/>
        <end position="393"/>
    </location>
</feature>
<keyword evidence="5 7" id="KW-0472">Membrane</keyword>
<feature type="transmembrane region" description="Helical" evidence="7">
    <location>
        <begin position="150"/>
        <end position="177"/>
    </location>
</feature>
<dbReference type="SUPFAM" id="SSF103473">
    <property type="entry name" value="MFS general substrate transporter"/>
    <property type="match status" value="1"/>
</dbReference>
<feature type="transmembrane region" description="Helical" evidence="7">
    <location>
        <begin position="458"/>
        <end position="482"/>
    </location>
</feature>
<dbReference type="GO" id="GO:0022857">
    <property type="term" value="F:transmembrane transporter activity"/>
    <property type="evidence" value="ECO:0007669"/>
    <property type="project" value="InterPro"/>
</dbReference>
<accession>A0A6A6YA41</accession>
<dbReference type="InterPro" id="IPR011701">
    <property type="entry name" value="MFS"/>
</dbReference>
<feature type="transmembrane region" description="Helical" evidence="7">
    <location>
        <begin position="337"/>
        <end position="360"/>
    </location>
</feature>
<reference evidence="11" key="3">
    <citation type="submission" date="2025-04" db="UniProtKB">
        <authorList>
            <consortium name="RefSeq"/>
        </authorList>
    </citation>
    <scope>IDENTIFICATION</scope>
    <source>
        <strain evidence="11">CBS 304.34</strain>
    </source>
</reference>
<dbReference type="OrthoDB" id="2441642at2759"/>
<dbReference type="PROSITE" id="PS50850">
    <property type="entry name" value="MFS"/>
    <property type="match status" value="1"/>
</dbReference>
<evidence type="ECO:0000256" key="5">
    <source>
        <dbReference type="ARBA" id="ARBA00023136"/>
    </source>
</evidence>
<dbReference type="PANTHER" id="PTHR23502:SF51">
    <property type="entry name" value="QUINIDINE RESISTANCE PROTEIN 1-RELATED"/>
    <property type="match status" value="1"/>
</dbReference>
<feature type="transmembrane region" description="Helical" evidence="7">
    <location>
        <begin position="494"/>
        <end position="512"/>
    </location>
</feature>
<feature type="domain" description="Major facilitator superfamily (MFS) profile" evidence="8">
    <location>
        <begin position="84"/>
        <end position="543"/>
    </location>
</feature>
<evidence type="ECO:0000256" key="3">
    <source>
        <dbReference type="ARBA" id="ARBA00022692"/>
    </source>
</evidence>
<evidence type="ECO:0000256" key="1">
    <source>
        <dbReference type="ARBA" id="ARBA00004141"/>
    </source>
</evidence>
<dbReference type="Pfam" id="PF07690">
    <property type="entry name" value="MFS_1"/>
    <property type="match status" value="1"/>
</dbReference>
<evidence type="ECO:0000313" key="11">
    <source>
        <dbReference type="RefSeq" id="XP_033572656.1"/>
    </source>
</evidence>
<feature type="transmembrane region" description="Helical" evidence="7">
    <location>
        <begin position="83"/>
        <end position="103"/>
    </location>
</feature>
<dbReference type="Gene3D" id="1.20.1250.20">
    <property type="entry name" value="MFS general substrate transporter like domains"/>
    <property type="match status" value="1"/>
</dbReference>
<dbReference type="EMBL" id="MU003709">
    <property type="protein sequence ID" value="KAF2805692.1"/>
    <property type="molecule type" value="Genomic_DNA"/>
</dbReference>
<feature type="transmembrane region" description="Helical" evidence="7">
    <location>
        <begin position="426"/>
        <end position="446"/>
    </location>
</feature>
<name>A0A6A6YA41_9PEZI</name>
<gene>
    <name evidence="9 11" type="ORF">BDZ99DRAFT_490642</name>
</gene>
<dbReference type="AlphaFoldDB" id="A0A6A6YA41"/>
<dbReference type="InterPro" id="IPR036259">
    <property type="entry name" value="MFS_trans_sf"/>
</dbReference>
<protein>
    <submittedName>
        <fullName evidence="9 11">MFS general substrate transporter</fullName>
    </submittedName>
</protein>
<feature type="transmembrane region" description="Helical" evidence="7">
    <location>
        <begin position="518"/>
        <end position="542"/>
    </location>
</feature>
<comment type="subcellular location">
    <subcellularLocation>
        <location evidence="1">Membrane</location>
        <topology evidence="1">Multi-pass membrane protein</topology>
    </subcellularLocation>
</comment>
<keyword evidence="4 7" id="KW-1133">Transmembrane helix</keyword>
<dbReference type="RefSeq" id="XP_033572656.1">
    <property type="nucleotide sequence ID" value="XM_033723065.1"/>
</dbReference>
<evidence type="ECO:0000313" key="9">
    <source>
        <dbReference type="EMBL" id="KAF2805692.1"/>
    </source>
</evidence>
<feature type="region of interest" description="Disordered" evidence="6">
    <location>
        <begin position="25"/>
        <end position="55"/>
    </location>
</feature>
<evidence type="ECO:0000256" key="6">
    <source>
        <dbReference type="SAM" id="MobiDB-lite"/>
    </source>
</evidence>
<evidence type="ECO:0000256" key="7">
    <source>
        <dbReference type="SAM" id="Phobius"/>
    </source>
</evidence>